<dbReference type="EMBL" id="FOLB01000002">
    <property type="protein sequence ID" value="SFB89372.1"/>
    <property type="molecule type" value="Genomic_DNA"/>
</dbReference>
<evidence type="ECO:0000256" key="2">
    <source>
        <dbReference type="ARBA" id="ARBA00023125"/>
    </source>
</evidence>
<dbReference type="GO" id="GO:0000976">
    <property type="term" value="F:transcription cis-regulatory region binding"/>
    <property type="evidence" value="ECO:0007669"/>
    <property type="project" value="TreeGrafter"/>
</dbReference>
<keyword evidence="3" id="KW-0804">Transcription</keyword>
<protein>
    <submittedName>
        <fullName evidence="6">Transcriptional regulator, TetR family</fullName>
    </submittedName>
</protein>
<dbReference type="SUPFAM" id="SSF48498">
    <property type="entry name" value="Tetracyclin repressor-like, C-terminal domain"/>
    <property type="match status" value="1"/>
</dbReference>
<keyword evidence="2 4" id="KW-0238">DNA-binding</keyword>
<organism evidence="6 7">
    <name type="scientific">Nocardioides terrae</name>
    <dbReference type="NCBI Taxonomy" id="574651"/>
    <lineage>
        <taxon>Bacteria</taxon>
        <taxon>Bacillati</taxon>
        <taxon>Actinomycetota</taxon>
        <taxon>Actinomycetes</taxon>
        <taxon>Propionibacteriales</taxon>
        <taxon>Nocardioidaceae</taxon>
        <taxon>Nocardioides</taxon>
    </lineage>
</organism>
<dbReference type="PRINTS" id="PR00455">
    <property type="entry name" value="HTHTETR"/>
</dbReference>
<dbReference type="PANTHER" id="PTHR30055">
    <property type="entry name" value="HTH-TYPE TRANSCRIPTIONAL REGULATOR RUTR"/>
    <property type="match status" value="1"/>
</dbReference>
<dbReference type="InterPro" id="IPR050109">
    <property type="entry name" value="HTH-type_TetR-like_transc_reg"/>
</dbReference>
<name>A0A1I1ERQ7_9ACTN</name>
<evidence type="ECO:0000313" key="7">
    <source>
        <dbReference type="Proteomes" id="UP000198832"/>
    </source>
</evidence>
<dbReference type="Gene3D" id="1.10.357.10">
    <property type="entry name" value="Tetracycline Repressor, domain 2"/>
    <property type="match status" value="1"/>
</dbReference>
<keyword evidence="1" id="KW-0805">Transcription regulation</keyword>
<evidence type="ECO:0000256" key="4">
    <source>
        <dbReference type="PROSITE-ProRule" id="PRU00335"/>
    </source>
</evidence>
<evidence type="ECO:0000256" key="1">
    <source>
        <dbReference type="ARBA" id="ARBA00023015"/>
    </source>
</evidence>
<sequence length="239" mass="25655">MSELEAPRAVRALWAGSSDAPRRGPKPAMSVPAIAEAAVTLADEQGLDAVSMSSVAKRLGFTAMSLYRYVDTKDDLLQVMLDRAYGPVTVATDPDADWRAAAGDWARALLGRCQAHPWVVDVRMSSPPLTPNSVAWMDAGLRALSGTGLPPQQVASSLLMVDSYVRSHVRLLKEYSPDGLAAWSTRLRGVIDPGATPAVWEALQAEVFDDAPADEPWPSDDFTFGLEIVLGGIQQLVDP</sequence>
<dbReference type="PANTHER" id="PTHR30055:SF151">
    <property type="entry name" value="TRANSCRIPTIONAL REGULATORY PROTEIN"/>
    <property type="match status" value="1"/>
</dbReference>
<dbReference type="InterPro" id="IPR004111">
    <property type="entry name" value="Repressor_TetR_C"/>
</dbReference>
<proteinExistence type="predicted"/>
<dbReference type="Pfam" id="PF02909">
    <property type="entry name" value="TetR_C_1"/>
    <property type="match status" value="1"/>
</dbReference>
<dbReference type="GO" id="GO:0045892">
    <property type="term" value="P:negative regulation of DNA-templated transcription"/>
    <property type="evidence" value="ECO:0007669"/>
    <property type="project" value="InterPro"/>
</dbReference>
<dbReference type="SUPFAM" id="SSF46689">
    <property type="entry name" value="Homeodomain-like"/>
    <property type="match status" value="1"/>
</dbReference>
<dbReference type="RefSeq" id="WP_175507538.1">
    <property type="nucleotide sequence ID" value="NZ_FOLB01000002.1"/>
</dbReference>
<dbReference type="AlphaFoldDB" id="A0A1I1ERQ7"/>
<dbReference type="Gene3D" id="1.10.10.60">
    <property type="entry name" value="Homeodomain-like"/>
    <property type="match status" value="1"/>
</dbReference>
<dbReference type="GO" id="GO:0003700">
    <property type="term" value="F:DNA-binding transcription factor activity"/>
    <property type="evidence" value="ECO:0007669"/>
    <property type="project" value="TreeGrafter"/>
</dbReference>
<evidence type="ECO:0000256" key="3">
    <source>
        <dbReference type="ARBA" id="ARBA00023163"/>
    </source>
</evidence>
<dbReference type="InterPro" id="IPR001647">
    <property type="entry name" value="HTH_TetR"/>
</dbReference>
<accession>A0A1I1ERQ7</accession>
<evidence type="ECO:0000259" key="5">
    <source>
        <dbReference type="PROSITE" id="PS50977"/>
    </source>
</evidence>
<feature type="DNA-binding region" description="H-T-H motif" evidence="4">
    <location>
        <begin position="51"/>
        <end position="70"/>
    </location>
</feature>
<feature type="domain" description="HTH tetR-type" evidence="5">
    <location>
        <begin position="28"/>
        <end position="88"/>
    </location>
</feature>
<gene>
    <name evidence="6" type="ORF">SAMN04487968_102189</name>
</gene>
<reference evidence="6 7" key="1">
    <citation type="submission" date="2016-10" db="EMBL/GenBank/DDBJ databases">
        <authorList>
            <person name="de Groot N.N."/>
        </authorList>
    </citation>
    <scope>NUCLEOTIDE SEQUENCE [LARGE SCALE GENOMIC DNA]</scope>
    <source>
        <strain evidence="6 7">CGMCC 1.7056</strain>
    </source>
</reference>
<evidence type="ECO:0000313" key="6">
    <source>
        <dbReference type="EMBL" id="SFB89372.1"/>
    </source>
</evidence>
<dbReference type="Pfam" id="PF00440">
    <property type="entry name" value="TetR_N"/>
    <property type="match status" value="1"/>
</dbReference>
<keyword evidence="7" id="KW-1185">Reference proteome</keyword>
<dbReference type="InterPro" id="IPR009057">
    <property type="entry name" value="Homeodomain-like_sf"/>
</dbReference>
<dbReference type="PROSITE" id="PS50977">
    <property type="entry name" value="HTH_TETR_2"/>
    <property type="match status" value="1"/>
</dbReference>
<dbReference type="Proteomes" id="UP000198832">
    <property type="component" value="Unassembled WGS sequence"/>
</dbReference>
<dbReference type="InterPro" id="IPR036271">
    <property type="entry name" value="Tet_transcr_reg_TetR-rel_C_sf"/>
</dbReference>